<accession>A0A4Z0ZC51</accession>
<reference evidence="2 3" key="1">
    <citation type="submission" date="2019-03" db="EMBL/GenBank/DDBJ databases">
        <title>Draft genome sequence of Xylaria hypoxylon DSM 108379, a ubiquitous saprotrophic-parasitic fungi on hardwood.</title>
        <authorList>
            <person name="Buettner E."/>
            <person name="Leonhardt S."/>
            <person name="Gebauer A.M."/>
            <person name="Liers C."/>
            <person name="Hofrichter M."/>
            <person name="Kellner H."/>
        </authorList>
    </citation>
    <scope>NUCLEOTIDE SEQUENCE [LARGE SCALE GENOMIC DNA]</scope>
    <source>
        <strain evidence="2 3">DSM 108379</strain>
    </source>
</reference>
<dbReference type="STRING" id="37992.A0A4Z0ZC51"/>
<evidence type="ECO:0000313" key="3">
    <source>
        <dbReference type="Proteomes" id="UP000297716"/>
    </source>
</evidence>
<feature type="compositionally biased region" description="Basic residues" evidence="1">
    <location>
        <begin position="367"/>
        <end position="379"/>
    </location>
</feature>
<gene>
    <name evidence="2" type="ORF">E0Z10_g23</name>
</gene>
<sequence length="432" mass="48149">MTFFCEFVGGPSYEESPTTASPSETAAEGGSRVKRESPVKRRIKQFEHISRDSLKIGTITEHHTKYNDAGLPSVFENDDRAGGKRNTVGGWRPIHRKGVAIWRKISNSFGRSLDNWKDCNSDREPINLTEDANSNTGPDHSPSPVNNPRRGFRRPSPFGYSMHRVPHKSRRFAMPSNTASSIQLSGGDALNNVPKGTSNTSYSLLSPNTPSPLTVRKSLPIVARVSSGLRQPREFGLDGHFPSKPMQEEEFRLSDATASGLNTPQGDPDALLKVMLKQSAEERSRRRQDEKHLRRDKTLRTLAKWKERCKVDVTHQEDTEASKKHDKDKGKGKERETLRGESDGQGQETETNKKTESGFVVFESKGVKLRHPKPRRPNQVRKMANMYREKGSSGVSVNTKASSGTTLKESRQGFRQKASSALGLRGRKGNST</sequence>
<evidence type="ECO:0000256" key="1">
    <source>
        <dbReference type="SAM" id="MobiDB-lite"/>
    </source>
</evidence>
<dbReference type="EMBL" id="SKBN01000001">
    <property type="protein sequence ID" value="TGJ88633.1"/>
    <property type="molecule type" value="Genomic_DNA"/>
</dbReference>
<keyword evidence="3" id="KW-1185">Reference proteome</keyword>
<feature type="compositionally biased region" description="Polar residues" evidence="1">
    <location>
        <begin position="393"/>
        <end position="407"/>
    </location>
</feature>
<dbReference type="Proteomes" id="UP000297716">
    <property type="component" value="Unassembled WGS sequence"/>
</dbReference>
<comment type="caution">
    <text evidence="2">The sequence shown here is derived from an EMBL/GenBank/DDBJ whole genome shotgun (WGS) entry which is preliminary data.</text>
</comment>
<dbReference type="OrthoDB" id="4778178at2759"/>
<proteinExistence type="predicted"/>
<evidence type="ECO:0000313" key="2">
    <source>
        <dbReference type="EMBL" id="TGJ88633.1"/>
    </source>
</evidence>
<feature type="region of interest" description="Disordered" evidence="1">
    <location>
        <begin position="124"/>
        <end position="160"/>
    </location>
</feature>
<protein>
    <submittedName>
        <fullName evidence="2">Uncharacterized protein</fullName>
    </submittedName>
</protein>
<feature type="compositionally biased region" description="Polar residues" evidence="1">
    <location>
        <begin position="15"/>
        <end position="24"/>
    </location>
</feature>
<dbReference type="AlphaFoldDB" id="A0A4Z0ZC51"/>
<feature type="region of interest" description="Disordered" evidence="1">
    <location>
        <begin position="313"/>
        <end position="432"/>
    </location>
</feature>
<organism evidence="2 3">
    <name type="scientific">Xylaria hypoxylon</name>
    <dbReference type="NCBI Taxonomy" id="37992"/>
    <lineage>
        <taxon>Eukaryota</taxon>
        <taxon>Fungi</taxon>
        <taxon>Dikarya</taxon>
        <taxon>Ascomycota</taxon>
        <taxon>Pezizomycotina</taxon>
        <taxon>Sordariomycetes</taxon>
        <taxon>Xylariomycetidae</taxon>
        <taxon>Xylariales</taxon>
        <taxon>Xylariaceae</taxon>
        <taxon>Xylaria</taxon>
    </lineage>
</organism>
<feature type="region of interest" description="Disordered" evidence="1">
    <location>
        <begin position="8"/>
        <end position="38"/>
    </location>
</feature>
<name>A0A4Z0ZC51_9PEZI</name>
<feature type="compositionally biased region" description="Basic and acidic residues" evidence="1">
    <location>
        <begin position="313"/>
        <end position="342"/>
    </location>
</feature>
<feature type="compositionally biased region" description="Polar residues" evidence="1">
    <location>
        <begin position="130"/>
        <end position="146"/>
    </location>
</feature>